<feature type="transmembrane region" description="Helical" evidence="1">
    <location>
        <begin position="43"/>
        <end position="76"/>
    </location>
</feature>
<evidence type="ECO:0000313" key="3">
    <source>
        <dbReference type="Proteomes" id="UP000002209"/>
    </source>
</evidence>
<dbReference type="eggNOG" id="COG1215">
    <property type="taxonomic scope" value="Bacteria"/>
</dbReference>
<feature type="transmembrane region" description="Helical" evidence="1">
    <location>
        <begin position="345"/>
        <end position="364"/>
    </location>
</feature>
<dbReference type="InterPro" id="IPR029044">
    <property type="entry name" value="Nucleotide-diphossugar_trans"/>
</dbReference>
<protein>
    <submittedName>
        <fullName evidence="2">Hypothetical membrane protein</fullName>
    </submittedName>
</protein>
<accession>C1A5T8</accession>
<name>C1A5T8_GEMAT</name>
<dbReference type="Gene3D" id="3.90.550.10">
    <property type="entry name" value="Spore Coat Polysaccharide Biosynthesis Protein SpsA, Chain A"/>
    <property type="match status" value="1"/>
</dbReference>
<dbReference type="Proteomes" id="UP000002209">
    <property type="component" value="Chromosome"/>
</dbReference>
<feature type="transmembrane region" description="Helical" evidence="1">
    <location>
        <begin position="370"/>
        <end position="390"/>
    </location>
</feature>
<keyword evidence="1" id="KW-1133">Transmembrane helix</keyword>
<dbReference type="STRING" id="379066.GAU_0556"/>
<keyword evidence="1" id="KW-0812">Transmembrane</keyword>
<dbReference type="EMBL" id="AP009153">
    <property type="protein sequence ID" value="BAH37598.1"/>
    <property type="molecule type" value="Genomic_DNA"/>
</dbReference>
<sequence>MRVRRGSPVRAIALDLYRNHFRTSGFISLEELDALIPVMAETIFHSLVITLFTLAAFGVGTLVLIWLGFPIGMWVLAMIRGSRMRPDAESGSTTRVSLVLATRDSPDAIATRVRNLLDTDHPLSRLQVVVALDHTGSRATEDEVRQIPGVNSVVIGAAPGGKATALNAGVLASTGDVLIMADTAQAFDRQTVPCLAAALTDSRFGAVSGALLLGERRRLSPVDLYWRLEKWLRFNESLVHSAVGVTGAVYATRRALWQPLPPGTLLDDVYVPMSLVLRGHRVGFTYDAVARDVRVFDAAAEGGRKARTLTGVLQLLDLLPGLLSKRNPIRWTFVMHKLARLTSPVFVLFAVVGSMGVATLFVLANPRLGLALTAGLMVPLFAVGPLRRLLFATLRWVFAMQWSIVTALRNGLSRRWSVWNQR</sequence>
<keyword evidence="1" id="KW-0472">Membrane</keyword>
<evidence type="ECO:0000313" key="2">
    <source>
        <dbReference type="EMBL" id="BAH37598.1"/>
    </source>
</evidence>
<dbReference type="SUPFAM" id="SSF53448">
    <property type="entry name" value="Nucleotide-diphospho-sugar transferases"/>
    <property type="match status" value="1"/>
</dbReference>
<evidence type="ECO:0000256" key="1">
    <source>
        <dbReference type="SAM" id="Phobius"/>
    </source>
</evidence>
<dbReference type="Pfam" id="PF13641">
    <property type="entry name" value="Glyco_tranf_2_3"/>
    <property type="match status" value="1"/>
</dbReference>
<organism evidence="2 3">
    <name type="scientific">Gemmatimonas aurantiaca (strain DSM 14586 / JCM 11422 / NBRC 100505 / T-27)</name>
    <dbReference type="NCBI Taxonomy" id="379066"/>
    <lineage>
        <taxon>Bacteria</taxon>
        <taxon>Pseudomonadati</taxon>
        <taxon>Gemmatimonadota</taxon>
        <taxon>Gemmatimonadia</taxon>
        <taxon>Gemmatimonadales</taxon>
        <taxon>Gemmatimonadaceae</taxon>
        <taxon>Gemmatimonas</taxon>
    </lineage>
</organism>
<dbReference type="AlphaFoldDB" id="C1A5T8"/>
<reference evidence="3" key="1">
    <citation type="submission" date="2006-03" db="EMBL/GenBank/DDBJ databases">
        <title>Complete genome sequence of Gemmatimonas aurantiaca T-27 that represents a novel phylum Gemmatimonadetes.</title>
        <authorList>
            <person name="Takasaki K."/>
            <person name="Ichikawa N."/>
            <person name="Miura H."/>
            <person name="Matsushita S."/>
            <person name="Watanabe Y."/>
            <person name="Oguchi A."/>
            <person name="Ankai A."/>
            <person name="Yashiro I."/>
            <person name="Takahashi M."/>
            <person name="Terui Y."/>
            <person name="Fukui S."/>
            <person name="Yokoyama H."/>
            <person name="Tanikawa S."/>
            <person name="Hanada S."/>
            <person name="Kamagata Y."/>
            <person name="Fujita N."/>
        </authorList>
    </citation>
    <scope>NUCLEOTIDE SEQUENCE [LARGE SCALE GENOMIC DNA]</scope>
    <source>
        <strain evidence="3">T-27 / DSM 14586 / JCM 11422 / NBRC 100505</strain>
    </source>
</reference>
<proteinExistence type="predicted"/>
<keyword evidence="3" id="KW-1185">Reference proteome</keyword>
<dbReference type="HOGENOM" id="CLU_046109_0_0_0"/>
<dbReference type="KEGG" id="gau:GAU_0556"/>
<gene>
    <name evidence="2" type="ordered locus">GAU_0556</name>
</gene>